<proteinExistence type="predicted"/>
<accession>A0A401PN47</accession>
<dbReference type="OrthoDB" id="5854584at2759"/>
<evidence type="ECO:0000256" key="1">
    <source>
        <dbReference type="SAM" id="Phobius"/>
    </source>
</evidence>
<dbReference type="Proteomes" id="UP000288216">
    <property type="component" value="Unassembled WGS sequence"/>
</dbReference>
<evidence type="ECO:0008006" key="4">
    <source>
        <dbReference type="Google" id="ProtNLM"/>
    </source>
</evidence>
<gene>
    <name evidence="2" type="ORF">scyTo_0003619</name>
</gene>
<dbReference type="InterPro" id="IPR037185">
    <property type="entry name" value="EmrE-like"/>
</dbReference>
<dbReference type="OMA" id="GSAACDW"/>
<evidence type="ECO:0000313" key="3">
    <source>
        <dbReference type="Proteomes" id="UP000288216"/>
    </source>
</evidence>
<dbReference type="PANTHER" id="PTHR31965">
    <property type="entry name" value="TRANSMEMBRANE PROTEIN 42"/>
    <property type="match status" value="1"/>
</dbReference>
<sequence length="151" mass="15947">MRPAAGGPNAALPLAPAALAPALAAGFLGALASAAAKLSLGGGGILGAVNREEAEWLYILLRVGCGGMVFLLNALMWTFFAKALRYSSSARASVTTVASNFLSSAFLGKFLFAEVHELLWWIGITMTLCGLLLLHTVKEMRDQSDAYKKEE</sequence>
<feature type="transmembrane region" description="Helical" evidence="1">
    <location>
        <begin position="118"/>
        <end position="137"/>
    </location>
</feature>
<dbReference type="EMBL" id="BFAA01001005">
    <property type="protein sequence ID" value="GCB74528.1"/>
    <property type="molecule type" value="Genomic_DNA"/>
</dbReference>
<reference evidence="2 3" key="1">
    <citation type="journal article" date="2018" name="Nat. Ecol. Evol.">
        <title>Shark genomes provide insights into elasmobranch evolution and the origin of vertebrates.</title>
        <authorList>
            <person name="Hara Y"/>
            <person name="Yamaguchi K"/>
            <person name="Onimaru K"/>
            <person name="Kadota M"/>
            <person name="Koyanagi M"/>
            <person name="Keeley SD"/>
            <person name="Tatsumi K"/>
            <person name="Tanaka K"/>
            <person name="Motone F"/>
            <person name="Kageyama Y"/>
            <person name="Nozu R"/>
            <person name="Adachi N"/>
            <person name="Nishimura O"/>
            <person name="Nakagawa R"/>
            <person name="Tanegashima C"/>
            <person name="Kiyatake I"/>
            <person name="Matsumoto R"/>
            <person name="Murakumo K"/>
            <person name="Nishida K"/>
            <person name="Terakita A"/>
            <person name="Kuratani S"/>
            <person name="Sato K"/>
            <person name="Hyodo S Kuraku.S."/>
        </authorList>
    </citation>
    <scope>NUCLEOTIDE SEQUENCE [LARGE SCALE GENOMIC DNA]</scope>
</reference>
<dbReference type="Gene3D" id="1.10.3730.20">
    <property type="match status" value="1"/>
</dbReference>
<keyword evidence="1" id="KW-0812">Transmembrane</keyword>
<dbReference type="SUPFAM" id="SSF103481">
    <property type="entry name" value="Multidrug resistance efflux transporter EmrE"/>
    <property type="match status" value="1"/>
</dbReference>
<keyword evidence="1" id="KW-1133">Transmembrane helix</keyword>
<organism evidence="2 3">
    <name type="scientific">Scyliorhinus torazame</name>
    <name type="common">Cloudy catshark</name>
    <name type="synonym">Catulus torazame</name>
    <dbReference type="NCBI Taxonomy" id="75743"/>
    <lineage>
        <taxon>Eukaryota</taxon>
        <taxon>Metazoa</taxon>
        <taxon>Chordata</taxon>
        <taxon>Craniata</taxon>
        <taxon>Vertebrata</taxon>
        <taxon>Chondrichthyes</taxon>
        <taxon>Elasmobranchii</taxon>
        <taxon>Galeomorphii</taxon>
        <taxon>Galeoidea</taxon>
        <taxon>Carcharhiniformes</taxon>
        <taxon>Scyliorhinidae</taxon>
        <taxon>Scyliorhinus</taxon>
    </lineage>
</organism>
<evidence type="ECO:0000313" key="2">
    <source>
        <dbReference type="EMBL" id="GCB74528.1"/>
    </source>
</evidence>
<keyword evidence="1" id="KW-0472">Membrane</keyword>
<feature type="transmembrane region" description="Helical" evidence="1">
    <location>
        <begin position="56"/>
        <end position="80"/>
    </location>
</feature>
<dbReference type="PANTHER" id="PTHR31965:SF1">
    <property type="entry name" value="TRANSMEMBRANE PROTEIN 42"/>
    <property type="match status" value="1"/>
</dbReference>
<dbReference type="InterPro" id="IPR039632">
    <property type="entry name" value="TMEM42"/>
</dbReference>
<name>A0A401PN47_SCYTO</name>
<dbReference type="STRING" id="75743.A0A401PN47"/>
<protein>
    <recommendedName>
        <fullName evidence="4">EamA domain-containing protein</fullName>
    </recommendedName>
</protein>
<comment type="caution">
    <text evidence="2">The sequence shown here is derived from an EMBL/GenBank/DDBJ whole genome shotgun (WGS) entry which is preliminary data.</text>
</comment>
<dbReference type="AlphaFoldDB" id="A0A401PN47"/>
<keyword evidence="3" id="KW-1185">Reference proteome</keyword>